<proteinExistence type="predicted"/>
<sequence length="50" mass="6053">MRHPDKRDLIAARKLTTSFNFYASWWAGWIMEDIQNNILQIVKQRAEHDH</sequence>
<gene>
    <name evidence="1" type="ORF">MYF79_10580</name>
</gene>
<dbReference type="RefSeq" id="WP_247813844.1">
    <property type="nucleotide sequence ID" value="NZ_CP095855.1"/>
</dbReference>
<dbReference type="EMBL" id="CP095855">
    <property type="protein sequence ID" value="UPK71727.1"/>
    <property type="molecule type" value="Genomic_DNA"/>
</dbReference>
<accession>A0ABY4I787</accession>
<name>A0ABY4I787_CHIFI</name>
<evidence type="ECO:0000313" key="2">
    <source>
        <dbReference type="Proteomes" id="UP000830198"/>
    </source>
</evidence>
<organism evidence="1 2">
    <name type="scientific">Chitinophaga filiformis</name>
    <name type="common">Myxococcus filiformis</name>
    <name type="synonym">Flexibacter filiformis</name>
    <dbReference type="NCBI Taxonomy" id="104663"/>
    <lineage>
        <taxon>Bacteria</taxon>
        <taxon>Pseudomonadati</taxon>
        <taxon>Bacteroidota</taxon>
        <taxon>Chitinophagia</taxon>
        <taxon>Chitinophagales</taxon>
        <taxon>Chitinophagaceae</taxon>
        <taxon>Chitinophaga</taxon>
    </lineage>
</organism>
<evidence type="ECO:0000313" key="1">
    <source>
        <dbReference type="EMBL" id="UPK71727.1"/>
    </source>
</evidence>
<reference evidence="1 2" key="1">
    <citation type="submission" date="2022-04" db="EMBL/GenBank/DDBJ databases">
        <title>The arsenic-methylating capacity of Chitinophaga filiformis YT5 during chitin decomposition.</title>
        <authorList>
            <person name="Chen G."/>
            <person name="Liang Y."/>
        </authorList>
    </citation>
    <scope>NUCLEOTIDE SEQUENCE [LARGE SCALE GENOMIC DNA]</scope>
    <source>
        <strain evidence="1 2">YT5</strain>
    </source>
</reference>
<keyword evidence="2" id="KW-1185">Reference proteome</keyword>
<dbReference type="Proteomes" id="UP000830198">
    <property type="component" value="Chromosome"/>
</dbReference>
<protein>
    <submittedName>
        <fullName evidence="1">Uncharacterized protein</fullName>
    </submittedName>
</protein>